<dbReference type="PANTHER" id="PTHR43214">
    <property type="entry name" value="TWO-COMPONENT RESPONSE REGULATOR"/>
    <property type="match status" value="1"/>
</dbReference>
<feature type="domain" description="Response regulatory" evidence="5">
    <location>
        <begin position="5"/>
        <end position="121"/>
    </location>
</feature>
<evidence type="ECO:0000256" key="2">
    <source>
        <dbReference type="ARBA" id="ARBA00023125"/>
    </source>
</evidence>
<dbReference type="CDD" id="cd17535">
    <property type="entry name" value="REC_NarL-like"/>
    <property type="match status" value="1"/>
</dbReference>
<dbReference type="GO" id="GO:0003677">
    <property type="term" value="F:DNA binding"/>
    <property type="evidence" value="ECO:0007669"/>
    <property type="project" value="UniProtKB-KW"/>
</dbReference>
<sequence>MKTVNIIIADDHLMFLEGLHTILNEMPQVKDVHLATEGKQVMRLLGQFEIDLIISDINMPKMDGIELLSEAKKHKADIKIIMLSMLDNHRTVHKVIQKGADGFVPKFTSKEELQKAVRTVIDGEQYFSDIIKQRYMESVFERKKYKDIELSQREKEVLKLLADELTSKEISEALFISVNTVETHRKNILLKTGAKTTTGAVKFAIESGLFED</sequence>
<dbReference type="PRINTS" id="PR00038">
    <property type="entry name" value="HTHLUXR"/>
</dbReference>
<evidence type="ECO:0000256" key="3">
    <source>
        <dbReference type="PROSITE-ProRule" id="PRU00169"/>
    </source>
</evidence>
<dbReference type="SUPFAM" id="SSF52172">
    <property type="entry name" value="CheY-like"/>
    <property type="match status" value="1"/>
</dbReference>
<dbReference type="SMART" id="SM00421">
    <property type="entry name" value="HTH_LUXR"/>
    <property type="match status" value="1"/>
</dbReference>
<reference evidence="6 7" key="1">
    <citation type="submission" date="2013-09" db="EMBL/GenBank/DDBJ databases">
        <authorList>
            <person name="Zeng Z."/>
            <person name="Chen C."/>
        </authorList>
    </citation>
    <scope>NUCLEOTIDE SEQUENCE [LARGE SCALE GENOMIC DNA]</scope>
    <source>
        <strain evidence="6 7">F44-8</strain>
    </source>
</reference>
<dbReference type="SUPFAM" id="SSF46894">
    <property type="entry name" value="C-terminal effector domain of the bipartite response regulators"/>
    <property type="match status" value="1"/>
</dbReference>
<evidence type="ECO:0000313" key="6">
    <source>
        <dbReference type="EMBL" id="KGO82687.1"/>
    </source>
</evidence>
<dbReference type="Pfam" id="PF00072">
    <property type="entry name" value="Response_reg"/>
    <property type="match status" value="1"/>
</dbReference>
<dbReference type="InterPro" id="IPR011006">
    <property type="entry name" value="CheY-like_superfamily"/>
</dbReference>
<keyword evidence="2" id="KW-0238">DNA-binding</keyword>
<name>A0A0A2LQY1_9FLAO</name>
<protein>
    <submittedName>
        <fullName evidence="6">Response regulator</fullName>
    </submittedName>
</protein>
<dbReference type="PROSITE" id="PS50043">
    <property type="entry name" value="HTH_LUXR_2"/>
    <property type="match status" value="1"/>
</dbReference>
<evidence type="ECO:0000313" key="7">
    <source>
        <dbReference type="Proteomes" id="UP000030129"/>
    </source>
</evidence>
<dbReference type="EMBL" id="JRLV01000005">
    <property type="protein sequence ID" value="KGO82687.1"/>
    <property type="molecule type" value="Genomic_DNA"/>
</dbReference>
<organism evidence="6 7">
    <name type="scientific">Flavobacterium beibuense F44-8</name>
    <dbReference type="NCBI Taxonomy" id="1406840"/>
    <lineage>
        <taxon>Bacteria</taxon>
        <taxon>Pseudomonadati</taxon>
        <taxon>Bacteroidota</taxon>
        <taxon>Flavobacteriia</taxon>
        <taxon>Flavobacteriales</taxon>
        <taxon>Flavobacteriaceae</taxon>
        <taxon>Flavobacterium</taxon>
    </lineage>
</organism>
<gene>
    <name evidence="6" type="ORF">Q763_06240</name>
</gene>
<dbReference type="Gene3D" id="1.10.10.10">
    <property type="entry name" value="Winged helix-like DNA-binding domain superfamily/Winged helix DNA-binding domain"/>
    <property type="match status" value="1"/>
</dbReference>
<dbReference type="InterPro" id="IPR036388">
    <property type="entry name" value="WH-like_DNA-bd_sf"/>
</dbReference>
<accession>A0A0A2LQY1</accession>
<dbReference type="eggNOG" id="COG2197">
    <property type="taxonomic scope" value="Bacteria"/>
</dbReference>
<evidence type="ECO:0000259" key="4">
    <source>
        <dbReference type="PROSITE" id="PS50043"/>
    </source>
</evidence>
<feature type="domain" description="HTH luxR-type" evidence="4">
    <location>
        <begin position="143"/>
        <end position="208"/>
    </location>
</feature>
<dbReference type="PROSITE" id="PS50110">
    <property type="entry name" value="RESPONSE_REGULATORY"/>
    <property type="match status" value="1"/>
</dbReference>
<dbReference type="CDD" id="cd06170">
    <property type="entry name" value="LuxR_C_like"/>
    <property type="match status" value="1"/>
</dbReference>
<dbReference type="Pfam" id="PF00196">
    <property type="entry name" value="GerE"/>
    <property type="match status" value="1"/>
</dbReference>
<dbReference type="STRING" id="1406840.Q763_06240"/>
<proteinExistence type="predicted"/>
<evidence type="ECO:0000259" key="5">
    <source>
        <dbReference type="PROSITE" id="PS50110"/>
    </source>
</evidence>
<comment type="caution">
    <text evidence="6">The sequence shown here is derived from an EMBL/GenBank/DDBJ whole genome shotgun (WGS) entry which is preliminary data.</text>
</comment>
<dbReference type="RefSeq" id="WP_035132200.1">
    <property type="nucleotide sequence ID" value="NZ_JRLV01000005.1"/>
</dbReference>
<keyword evidence="1 3" id="KW-0597">Phosphoprotein</keyword>
<keyword evidence="7" id="KW-1185">Reference proteome</keyword>
<dbReference type="AlphaFoldDB" id="A0A0A2LQY1"/>
<dbReference type="InterPro" id="IPR058245">
    <property type="entry name" value="NreC/VraR/RcsB-like_REC"/>
</dbReference>
<dbReference type="SMART" id="SM00448">
    <property type="entry name" value="REC"/>
    <property type="match status" value="1"/>
</dbReference>
<dbReference type="InterPro" id="IPR000792">
    <property type="entry name" value="Tscrpt_reg_LuxR_C"/>
</dbReference>
<dbReference type="InterPro" id="IPR039420">
    <property type="entry name" value="WalR-like"/>
</dbReference>
<dbReference type="Gene3D" id="3.40.50.2300">
    <property type="match status" value="1"/>
</dbReference>
<dbReference type="GO" id="GO:0006355">
    <property type="term" value="P:regulation of DNA-templated transcription"/>
    <property type="evidence" value="ECO:0007669"/>
    <property type="project" value="InterPro"/>
</dbReference>
<dbReference type="InterPro" id="IPR001789">
    <property type="entry name" value="Sig_transdc_resp-reg_receiver"/>
</dbReference>
<evidence type="ECO:0000256" key="1">
    <source>
        <dbReference type="ARBA" id="ARBA00022553"/>
    </source>
</evidence>
<dbReference type="Proteomes" id="UP000030129">
    <property type="component" value="Unassembled WGS sequence"/>
</dbReference>
<dbReference type="GO" id="GO:0000160">
    <property type="term" value="P:phosphorelay signal transduction system"/>
    <property type="evidence" value="ECO:0007669"/>
    <property type="project" value="InterPro"/>
</dbReference>
<dbReference type="InterPro" id="IPR016032">
    <property type="entry name" value="Sig_transdc_resp-reg_C-effctor"/>
</dbReference>
<dbReference type="PANTHER" id="PTHR43214:SF17">
    <property type="entry name" value="TRANSCRIPTIONAL REGULATORY PROTEIN RCSB"/>
    <property type="match status" value="1"/>
</dbReference>
<feature type="modified residue" description="4-aspartylphosphate" evidence="3">
    <location>
        <position position="56"/>
    </location>
</feature>